<evidence type="ECO:0000313" key="2">
    <source>
        <dbReference type="Proteomes" id="UP001156627"/>
    </source>
</evidence>
<dbReference type="EMBL" id="BSOA01000034">
    <property type="protein sequence ID" value="GLQ89332.1"/>
    <property type="molecule type" value="Genomic_DNA"/>
</dbReference>
<evidence type="ECO:0000313" key="1">
    <source>
        <dbReference type="EMBL" id="GLQ89332.1"/>
    </source>
</evidence>
<keyword evidence="2" id="KW-1185">Reference proteome</keyword>
<accession>A0ABQ5XCY5</accession>
<protein>
    <submittedName>
        <fullName evidence="1">Uncharacterized protein</fullName>
    </submittedName>
</protein>
<dbReference type="Proteomes" id="UP001156627">
    <property type="component" value="Unassembled WGS sequence"/>
</dbReference>
<organism evidence="1 2">
    <name type="scientific">Dyella flagellata</name>
    <dbReference type="NCBI Taxonomy" id="1867833"/>
    <lineage>
        <taxon>Bacteria</taxon>
        <taxon>Pseudomonadati</taxon>
        <taxon>Pseudomonadota</taxon>
        <taxon>Gammaproteobacteria</taxon>
        <taxon>Lysobacterales</taxon>
        <taxon>Rhodanobacteraceae</taxon>
        <taxon>Dyella</taxon>
    </lineage>
</organism>
<dbReference type="RefSeq" id="WP_284332771.1">
    <property type="nucleotide sequence ID" value="NZ_BSOA01000034.1"/>
</dbReference>
<name>A0ABQ5XCY5_9GAMM</name>
<proteinExistence type="predicted"/>
<sequence>MNQVQNKYLGDRSAPGNGCCDRWTLVVCSEPSLLATSQWMANDHFVGPKVESALSELLHEAELI</sequence>
<comment type="caution">
    <text evidence="1">The sequence shown here is derived from an EMBL/GenBank/DDBJ whole genome shotgun (WGS) entry which is preliminary data.</text>
</comment>
<gene>
    <name evidence="1" type="ORF">GCM10007898_29050</name>
</gene>
<reference evidence="2" key="1">
    <citation type="journal article" date="2019" name="Int. J. Syst. Evol. Microbiol.">
        <title>The Global Catalogue of Microorganisms (GCM) 10K type strain sequencing project: providing services to taxonomists for standard genome sequencing and annotation.</title>
        <authorList>
            <consortium name="The Broad Institute Genomics Platform"/>
            <consortium name="The Broad Institute Genome Sequencing Center for Infectious Disease"/>
            <person name="Wu L."/>
            <person name="Ma J."/>
        </authorList>
    </citation>
    <scope>NUCLEOTIDE SEQUENCE [LARGE SCALE GENOMIC DNA]</scope>
    <source>
        <strain evidence="2">NBRC 111981</strain>
    </source>
</reference>